<dbReference type="EMBL" id="DF820469">
    <property type="protein sequence ID" value="GAK58935.1"/>
    <property type="molecule type" value="Genomic_DNA"/>
</dbReference>
<dbReference type="PROSITE" id="PS50045">
    <property type="entry name" value="SIGMA54_INTERACT_4"/>
    <property type="match status" value="1"/>
</dbReference>
<organism evidence="9">
    <name type="scientific">Vecturithrix granuli</name>
    <dbReference type="NCBI Taxonomy" id="1499967"/>
    <lineage>
        <taxon>Bacteria</taxon>
        <taxon>Candidatus Moduliflexota</taxon>
        <taxon>Candidatus Vecturitrichia</taxon>
        <taxon>Candidatus Vecturitrichales</taxon>
        <taxon>Candidatus Vecturitrichaceae</taxon>
        <taxon>Candidatus Vecturithrix</taxon>
    </lineage>
</organism>
<dbReference type="Pfam" id="PF13377">
    <property type="entry name" value="Peripla_BP_3"/>
    <property type="match status" value="1"/>
</dbReference>
<dbReference type="Gene3D" id="3.40.50.300">
    <property type="entry name" value="P-loop containing nucleotide triphosphate hydrolases"/>
    <property type="match status" value="1"/>
</dbReference>
<feature type="domain" description="Sigma-54 factor interaction" evidence="7">
    <location>
        <begin position="925"/>
        <end position="1165"/>
    </location>
</feature>
<dbReference type="SMART" id="SM00091">
    <property type="entry name" value="PAS"/>
    <property type="match status" value="2"/>
</dbReference>
<feature type="coiled-coil region" evidence="6">
    <location>
        <begin position="888"/>
        <end position="915"/>
    </location>
</feature>
<sequence>MVSKMHTSLKNSPLQKRPTIGLLIVGVFPPNEQLLWSGVMDAARQYDANLISFCGSHVHHPDPVVAQANVLYQLPSPRNLDGLLVCSGALTWYLADEDLLTFFRRYHPLPCISLDRAVPGIPSVIKDDYQGMYDALIHLIEEHDYCRIAFLQGIAGAEWGAERYRAYMDALQAHDIRFDPRLVVSLPAYWDSSGVPLGGEEQVRILLEERKLRPKLDIEAIVGATDDLARQALTALQARQINVPQEIALVGFDDEERSRVVTPPLTTVRNRMYEIGWKGVENLLAQLGGETMPEQVVVPTLLTIRQSCGCRSALISRSTTGTIANASDLSNVDPVTQRDLMMAELTQSFGRVSGQDVTQWVESLREACHAEIIGTAPGLFLSRLETLLNQNSRNGGDVIVWHDLVSALRRLMLPNIDPSERTHAEDLWGQARVLIGETAQRVQAFHTVQAKQQAQLLREIGATLITTFDVAQLMHKLEEILPGLGITSCYLALYDAESETQQAQSHRTVSLPFVPEWSRLILAYNEHGRAALEPSGRRFHSAELVPADLLPQDRQYSLVLEPLFFQDSQIGLLLLETGPREGSVYEALRAEISSALQGDLLVQRVQERTVEITRQKYILDTFMETVPDSIYFKDRESRITRANQAHARQLGLDDPAEEVGKTDFDFFPEHAARVKCEQERVIMQTGQPVVSIEEASGQGQWLLTTKMPLRDERGEIVGTFGISRNITSLKHTEHELVQYREHLKELVKERTTELTRSNAQLSEEILERLRVERALRASEEQYRLLADNVKDGIVIIQHGKFVFANAAFAAMTGYGPKQFLALEPLSLFADQTDSMAAISLPGENQQIQESRWQAELLTHSRRLIWAEIEQSEIVWDSQPAHLLTIRDITNRKHREQRLEEERTRLEAENLSLKSSIKERYRFGALMGKSAVMQRVYELIVSAAASDVNVLISGESGTGKELIARTLHQISRRNNQAFVPVNCASIPETLFEREFFGHRKGAFTGADRDASGLFDKAHRGTLFLDEVTELTPGMQAKLLRVLQDGEYTPLGSTSSKQADVVIVAATNKDYQEEIRQRRLRKDFFYRIGVIEIRVPALRERKDDVPLLIEHILEDYCQKHLQIQSSVPQELPVSQAMLPGELVQVFYTYDWPGNVRELQNVVQRYLATQDAPAILALLGSSRGFRPISETRPALSNLSLPETVQAFEKQVIADMLSHNQYHIGRTADMLGIPRLTLYRKIKKYQLKTPK</sequence>
<evidence type="ECO:0000256" key="6">
    <source>
        <dbReference type="SAM" id="Coils"/>
    </source>
</evidence>
<dbReference type="NCBIfam" id="TIGR00229">
    <property type="entry name" value="sensory_box"/>
    <property type="match status" value="2"/>
</dbReference>
<dbReference type="Pfam" id="PF08448">
    <property type="entry name" value="PAS_4"/>
    <property type="match status" value="1"/>
</dbReference>
<keyword evidence="2" id="KW-0067">ATP-binding</keyword>
<dbReference type="InterPro" id="IPR058031">
    <property type="entry name" value="AAA_lid_NorR"/>
</dbReference>
<keyword evidence="4" id="KW-0238">DNA-binding</keyword>
<dbReference type="InterPro" id="IPR046335">
    <property type="entry name" value="LacI/GalR-like_sensor"/>
</dbReference>
<dbReference type="CDD" id="cd06267">
    <property type="entry name" value="PBP1_LacI_sugar_binding-like"/>
    <property type="match status" value="1"/>
</dbReference>
<evidence type="ECO:0000256" key="3">
    <source>
        <dbReference type="ARBA" id="ARBA00023015"/>
    </source>
</evidence>
<evidence type="ECO:0000256" key="2">
    <source>
        <dbReference type="ARBA" id="ARBA00022840"/>
    </source>
</evidence>
<dbReference type="InterPro" id="IPR002078">
    <property type="entry name" value="Sigma_54_int"/>
</dbReference>
<dbReference type="SMART" id="SM00086">
    <property type="entry name" value="PAC"/>
    <property type="match status" value="2"/>
</dbReference>
<evidence type="ECO:0000313" key="9">
    <source>
        <dbReference type="EMBL" id="GAK58935.1"/>
    </source>
</evidence>
<name>A0A081C2Y0_VECG1</name>
<dbReference type="FunFam" id="3.40.50.300:FF:000006">
    <property type="entry name" value="DNA-binding transcriptional regulator NtrC"/>
    <property type="match status" value="1"/>
</dbReference>
<dbReference type="SUPFAM" id="SSF55785">
    <property type="entry name" value="PYP-like sensor domain (PAS domain)"/>
    <property type="match status" value="2"/>
</dbReference>
<proteinExistence type="predicted"/>
<keyword evidence="6" id="KW-0175">Coiled coil</keyword>
<keyword evidence="1" id="KW-0547">Nucleotide-binding</keyword>
<dbReference type="SUPFAM" id="SSF46689">
    <property type="entry name" value="Homeodomain-like"/>
    <property type="match status" value="1"/>
</dbReference>
<dbReference type="InterPro" id="IPR009057">
    <property type="entry name" value="Homeodomain-like_sf"/>
</dbReference>
<dbReference type="InterPro" id="IPR027417">
    <property type="entry name" value="P-loop_NTPase"/>
</dbReference>
<dbReference type="InterPro" id="IPR002197">
    <property type="entry name" value="HTH_Fis"/>
</dbReference>
<dbReference type="Pfam" id="PF02954">
    <property type="entry name" value="HTH_8"/>
    <property type="match status" value="1"/>
</dbReference>
<dbReference type="Proteomes" id="UP000030661">
    <property type="component" value="Unassembled WGS sequence"/>
</dbReference>
<evidence type="ECO:0000313" key="10">
    <source>
        <dbReference type="Proteomes" id="UP000030661"/>
    </source>
</evidence>
<dbReference type="Pfam" id="PF00158">
    <property type="entry name" value="Sigma54_activat"/>
    <property type="match status" value="1"/>
</dbReference>
<dbReference type="PANTHER" id="PTHR32071">
    <property type="entry name" value="TRANSCRIPTIONAL REGULATORY PROTEIN"/>
    <property type="match status" value="1"/>
</dbReference>
<dbReference type="PROSITE" id="PS50113">
    <property type="entry name" value="PAC"/>
    <property type="match status" value="1"/>
</dbReference>
<dbReference type="InterPro" id="IPR000700">
    <property type="entry name" value="PAS-assoc_C"/>
</dbReference>
<dbReference type="HOGENOM" id="CLU_007069_0_0_0"/>
<dbReference type="Gene3D" id="1.10.8.60">
    <property type="match status" value="1"/>
</dbReference>
<dbReference type="InterPro" id="IPR035965">
    <property type="entry name" value="PAS-like_dom_sf"/>
</dbReference>
<dbReference type="Gene3D" id="3.30.450.20">
    <property type="entry name" value="PAS domain"/>
    <property type="match status" value="2"/>
</dbReference>
<dbReference type="CDD" id="cd00130">
    <property type="entry name" value="PAS"/>
    <property type="match status" value="1"/>
</dbReference>
<dbReference type="GO" id="GO:0043565">
    <property type="term" value="F:sequence-specific DNA binding"/>
    <property type="evidence" value="ECO:0007669"/>
    <property type="project" value="InterPro"/>
</dbReference>
<dbReference type="InterPro" id="IPR028082">
    <property type="entry name" value="Peripla_BP_I"/>
</dbReference>
<evidence type="ECO:0000256" key="4">
    <source>
        <dbReference type="ARBA" id="ARBA00023125"/>
    </source>
</evidence>
<reference evidence="9" key="1">
    <citation type="journal article" date="2015" name="PeerJ">
        <title>First genomic representation of candidate bacterial phylum KSB3 points to enhanced environmental sensing as a trigger of wastewater bulking.</title>
        <authorList>
            <person name="Sekiguchi Y."/>
            <person name="Ohashi A."/>
            <person name="Parks D.H."/>
            <person name="Yamauchi T."/>
            <person name="Tyson G.W."/>
            <person name="Hugenholtz P."/>
        </authorList>
    </citation>
    <scope>NUCLEOTIDE SEQUENCE [LARGE SCALE GENOMIC DNA]</scope>
</reference>
<dbReference type="AlphaFoldDB" id="A0A081C2Y0"/>
<dbReference type="PANTHER" id="PTHR32071:SF121">
    <property type="entry name" value="SIGMA L-DEPENDENT TRANSCRIPTIONAL REGULATOR YQIR-RELATED"/>
    <property type="match status" value="1"/>
</dbReference>
<dbReference type="GO" id="GO:0005524">
    <property type="term" value="F:ATP binding"/>
    <property type="evidence" value="ECO:0007669"/>
    <property type="project" value="UniProtKB-KW"/>
</dbReference>
<dbReference type="STRING" id="1499967.U27_05910"/>
<dbReference type="GO" id="GO:0006355">
    <property type="term" value="P:regulation of DNA-templated transcription"/>
    <property type="evidence" value="ECO:0007669"/>
    <property type="project" value="InterPro"/>
</dbReference>
<evidence type="ECO:0000259" key="7">
    <source>
        <dbReference type="PROSITE" id="PS50045"/>
    </source>
</evidence>
<dbReference type="PROSITE" id="PS00688">
    <property type="entry name" value="SIGMA54_INTERACT_3"/>
    <property type="match status" value="1"/>
</dbReference>
<evidence type="ECO:0000256" key="5">
    <source>
        <dbReference type="ARBA" id="ARBA00023163"/>
    </source>
</evidence>
<dbReference type="SMART" id="SM00382">
    <property type="entry name" value="AAA"/>
    <property type="match status" value="1"/>
</dbReference>
<dbReference type="Gene3D" id="3.40.50.2300">
    <property type="match status" value="2"/>
</dbReference>
<accession>A0A081C2Y0</accession>
<dbReference type="InterPro" id="IPR013656">
    <property type="entry name" value="PAS_4"/>
</dbReference>
<evidence type="ECO:0000256" key="1">
    <source>
        <dbReference type="ARBA" id="ARBA00022741"/>
    </source>
</evidence>
<keyword evidence="5" id="KW-0804">Transcription</keyword>
<dbReference type="eggNOG" id="COG3829">
    <property type="taxonomic scope" value="Bacteria"/>
</dbReference>
<gene>
    <name evidence="9" type="ORF">U27_05910</name>
</gene>
<dbReference type="InterPro" id="IPR025944">
    <property type="entry name" value="Sigma_54_int_dom_CS"/>
</dbReference>
<dbReference type="Pfam" id="PF13426">
    <property type="entry name" value="PAS_9"/>
    <property type="match status" value="1"/>
</dbReference>
<keyword evidence="10" id="KW-1185">Reference proteome</keyword>
<evidence type="ECO:0000259" key="8">
    <source>
        <dbReference type="PROSITE" id="PS50113"/>
    </source>
</evidence>
<dbReference type="InterPro" id="IPR003593">
    <property type="entry name" value="AAA+_ATPase"/>
</dbReference>
<dbReference type="CDD" id="cd00009">
    <property type="entry name" value="AAA"/>
    <property type="match status" value="1"/>
</dbReference>
<dbReference type="Pfam" id="PF25601">
    <property type="entry name" value="AAA_lid_14"/>
    <property type="match status" value="1"/>
</dbReference>
<dbReference type="PROSITE" id="PS00675">
    <property type="entry name" value="SIGMA54_INTERACT_1"/>
    <property type="match status" value="1"/>
</dbReference>
<dbReference type="InterPro" id="IPR001610">
    <property type="entry name" value="PAC"/>
</dbReference>
<dbReference type="SUPFAM" id="SSF52540">
    <property type="entry name" value="P-loop containing nucleoside triphosphate hydrolases"/>
    <property type="match status" value="1"/>
</dbReference>
<dbReference type="Gene3D" id="1.10.10.60">
    <property type="entry name" value="Homeodomain-like"/>
    <property type="match status" value="1"/>
</dbReference>
<feature type="domain" description="PAC" evidence="8">
    <location>
        <begin position="685"/>
        <end position="738"/>
    </location>
</feature>
<dbReference type="InterPro" id="IPR025662">
    <property type="entry name" value="Sigma_54_int_dom_ATP-bd_1"/>
</dbReference>
<keyword evidence="3" id="KW-0805">Transcription regulation</keyword>
<protein>
    <submittedName>
        <fullName evidence="9">PAS modulated sigma54 specific transcriptional regulator, Fis family</fullName>
    </submittedName>
</protein>
<dbReference type="SUPFAM" id="SSF53822">
    <property type="entry name" value="Periplasmic binding protein-like I"/>
    <property type="match status" value="1"/>
</dbReference>
<dbReference type="InterPro" id="IPR000014">
    <property type="entry name" value="PAS"/>
</dbReference>